<dbReference type="AlphaFoldDB" id="A0A6I9MW30"/>
<comment type="domain">
    <text evidence="4">The N-terminal half of the protein mediates interaction with RAB11A and functions as guanine nucleotide exchange factor. Four long alpha-helices (interrupted by a central kink) assemble into coiled coils, giving rise to a 'V' shape.</text>
</comment>
<evidence type="ECO:0000313" key="8">
    <source>
        <dbReference type="RefSeq" id="XP_010765750.1"/>
    </source>
</evidence>
<comment type="similarity">
    <text evidence="1 4">Belongs to the SH3BP5 family.</text>
</comment>
<dbReference type="GO" id="GO:0005737">
    <property type="term" value="C:cytoplasm"/>
    <property type="evidence" value="ECO:0007669"/>
    <property type="project" value="UniProtKB-SubCell"/>
</dbReference>
<dbReference type="GO" id="GO:0005085">
    <property type="term" value="F:guanyl-nucleotide exchange factor activity"/>
    <property type="evidence" value="ECO:0007669"/>
    <property type="project" value="UniProtKB-UniRule"/>
</dbReference>
<dbReference type="InterPro" id="IPR007940">
    <property type="entry name" value="SH3BP5"/>
</dbReference>
<reference evidence="8" key="1">
    <citation type="submission" date="2025-08" db="UniProtKB">
        <authorList>
            <consortium name="RefSeq"/>
        </authorList>
    </citation>
    <scope>IDENTIFICATION</scope>
    <source>
        <tissue evidence="8">Muscle</tissue>
    </source>
</reference>
<dbReference type="GO" id="GO:0035556">
    <property type="term" value="P:intracellular signal transduction"/>
    <property type="evidence" value="ECO:0007669"/>
    <property type="project" value="UniProtKB-UniRule"/>
</dbReference>
<feature type="compositionally biased region" description="Polar residues" evidence="6">
    <location>
        <begin position="1"/>
        <end position="10"/>
    </location>
</feature>
<name>A0A6I9MW30_9TELE</name>
<dbReference type="Pfam" id="PF05276">
    <property type="entry name" value="SH3BP5"/>
    <property type="match status" value="1"/>
</dbReference>
<comment type="function">
    <text evidence="4">Functions as guanine nucleotide exchange factor (GEF) for RAB11A.</text>
</comment>
<evidence type="ECO:0000313" key="7">
    <source>
        <dbReference type="Proteomes" id="UP000504611"/>
    </source>
</evidence>
<accession>A0A6I9MW30</accession>
<proteinExistence type="inferred from homology"/>
<dbReference type="GeneID" id="104942245"/>
<sequence length="176" mass="19551">MEPGTSSEIRNGSGFPEPTGPREETPGEEARGGMLKRRGAEAEPAEEMEADCENEPEHQRNTGGEEEAGKHEEELDPRIQDELEQLNQASDEINKLELQLDEARSSYRRILTDSARRLNAQGSQLGACIEKARPYYEARRLAKEHEGRGLPASSSTFYQVRIATSTDRVHTGGLSK</sequence>
<protein>
    <recommendedName>
        <fullName evidence="4">SH3 domain-binding protein 5</fullName>
        <shortName evidence="4">SH3BP-5</shortName>
    </recommendedName>
</protein>
<comment type="subcellular location">
    <subcellularLocation>
        <location evidence="4">Cytoplasm</location>
    </subcellularLocation>
    <text evidence="4">Colocalizes with RAB11A on cytoplasmic vesicle membranes.</text>
</comment>
<dbReference type="OrthoDB" id="8919091at2759"/>
<feature type="compositionally biased region" description="Acidic residues" evidence="6">
    <location>
        <begin position="43"/>
        <end position="54"/>
    </location>
</feature>
<keyword evidence="3 4" id="KW-0175">Coiled coil</keyword>
<dbReference type="PANTHER" id="PTHR19423:SF8">
    <property type="entry name" value="SH3 DOMAIN-BINDING PROTEIN 5-LIKE"/>
    <property type="match status" value="1"/>
</dbReference>
<feature type="coiled-coil region" evidence="5">
    <location>
        <begin position="79"/>
        <end position="113"/>
    </location>
</feature>
<feature type="compositionally biased region" description="Basic and acidic residues" evidence="6">
    <location>
        <begin position="20"/>
        <end position="31"/>
    </location>
</feature>
<dbReference type="GO" id="GO:0017124">
    <property type="term" value="F:SH3 domain binding"/>
    <property type="evidence" value="ECO:0007669"/>
    <property type="project" value="UniProtKB-UniRule"/>
</dbReference>
<dbReference type="Proteomes" id="UP000504611">
    <property type="component" value="Unplaced"/>
</dbReference>
<evidence type="ECO:0000256" key="4">
    <source>
        <dbReference type="RuleBase" id="RU369054"/>
    </source>
</evidence>
<dbReference type="RefSeq" id="XP_010765750.1">
    <property type="nucleotide sequence ID" value="XM_010767448.1"/>
</dbReference>
<feature type="compositionally biased region" description="Basic and acidic residues" evidence="6">
    <location>
        <begin position="67"/>
        <end position="78"/>
    </location>
</feature>
<evidence type="ECO:0000256" key="6">
    <source>
        <dbReference type="SAM" id="MobiDB-lite"/>
    </source>
</evidence>
<evidence type="ECO:0000256" key="5">
    <source>
        <dbReference type="SAM" id="Coils"/>
    </source>
</evidence>
<evidence type="ECO:0000256" key="1">
    <source>
        <dbReference type="ARBA" id="ARBA00007796"/>
    </source>
</evidence>
<evidence type="ECO:0000256" key="2">
    <source>
        <dbReference type="ARBA" id="ARBA00022658"/>
    </source>
</evidence>
<dbReference type="KEGG" id="ncc:104942245"/>
<dbReference type="GO" id="GO:0004860">
    <property type="term" value="F:protein kinase inhibitor activity"/>
    <property type="evidence" value="ECO:0007669"/>
    <property type="project" value="TreeGrafter"/>
</dbReference>
<keyword evidence="2 4" id="KW-0344">Guanine-nucleotide releasing factor</keyword>
<dbReference type="PANTHER" id="PTHR19423">
    <property type="entry name" value="SH3 DOMAIN-BINDING PROTEIN 5"/>
    <property type="match status" value="1"/>
</dbReference>
<feature type="region of interest" description="Disordered" evidence="6">
    <location>
        <begin position="1"/>
        <end position="78"/>
    </location>
</feature>
<gene>
    <name evidence="8" type="primary">LOC104942245</name>
</gene>
<keyword evidence="7" id="KW-1185">Reference proteome</keyword>
<comment type="subunit">
    <text evidence="4">Interacts with GDP-bound and nucleotide-free forms of RAB11A.</text>
</comment>
<keyword evidence="4" id="KW-0963">Cytoplasm</keyword>
<evidence type="ECO:0000256" key="3">
    <source>
        <dbReference type="ARBA" id="ARBA00023054"/>
    </source>
</evidence>
<organism evidence="7 8">
    <name type="scientific">Notothenia coriiceps</name>
    <name type="common">black rockcod</name>
    <dbReference type="NCBI Taxonomy" id="8208"/>
    <lineage>
        <taxon>Eukaryota</taxon>
        <taxon>Metazoa</taxon>
        <taxon>Chordata</taxon>
        <taxon>Craniata</taxon>
        <taxon>Vertebrata</taxon>
        <taxon>Euteleostomi</taxon>
        <taxon>Actinopterygii</taxon>
        <taxon>Neopterygii</taxon>
        <taxon>Teleostei</taxon>
        <taxon>Neoteleostei</taxon>
        <taxon>Acanthomorphata</taxon>
        <taxon>Eupercaria</taxon>
        <taxon>Perciformes</taxon>
        <taxon>Notothenioidei</taxon>
        <taxon>Nototheniidae</taxon>
        <taxon>Notothenia</taxon>
    </lineage>
</organism>